<feature type="region of interest" description="Disordered" evidence="1">
    <location>
        <begin position="169"/>
        <end position="203"/>
    </location>
</feature>
<evidence type="ECO:0000313" key="3">
    <source>
        <dbReference type="Proteomes" id="UP000626786"/>
    </source>
</evidence>
<feature type="compositionally biased region" description="Basic and acidic residues" evidence="1">
    <location>
        <begin position="171"/>
        <end position="192"/>
    </location>
</feature>
<organism evidence="2 3">
    <name type="scientific">Sporosarcina quadrami</name>
    <dbReference type="NCBI Taxonomy" id="2762234"/>
    <lineage>
        <taxon>Bacteria</taxon>
        <taxon>Bacillati</taxon>
        <taxon>Bacillota</taxon>
        <taxon>Bacilli</taxon>
        <taxon>Bacillales</taxon>
        <taxon>Caryophanaceae</taxon>
        <taxon>Sporosarcina</taxon>
    </lineage>
</organism>
<proteinExistence type="predicted"/>
<dbReference type="Pfam" id="PF06338">
    <property type="entry name" value="ComK"/>
    <property type="match status" value="1"/>
</dbReference>
<gene>
    <name evidence="2" type="ORF">H9649_11510</name>
</gene>
<protein>
    <submittedName>
        <fullName evidence="2">Competence protein ComK</fullName>
    </submittedName>
</protein>
<keyword evidence="3" id="KW-1185">Reference proteome</keyword>
<accession>A0ABR8UB31</accession>
<name>A0ABR8UB31_9BACL</name>
<reference evidence="2 3" key="1">
    <citation type="submission" date="2020-08" db="EMBL/GenBank/DDBJ databases">
        <title>A Genomic Blueprint of the Chicken Gut Microbiome.</title>
        <authorList>
            <person name="Gilroy R."/>
            <person name="Ravi A."/>
            <person name="Getino M."/>
            <person name="Pursley I."/>
            <person name="Horton D.L."/>
            <person name="Alikhan N.-F."/>
            <person name="Baker D."/>
            <person name="Gharbi K."/>
            <person name="Hall N."/>
            <person name="Watson M."/>
            <person name="Adriaenssens E.M."/>
            <person name="Foster-Nyarko E."/>
            <person name="Jarju S."/>
            <person name="Secka A."/>
            <person name="Antonio M."/>
            <person name="Oren A."/>
            <person name="Chaudhuri R."/>
            <person name="La Ragione R.M."/>
            <person name="Hildebrand F."/>
            <person name="Pallen M.J."/>
        </authorList>
    </citation>
    <scope>NUCLEOTIDE SEQUENCE [LARGE SCALE GENOMIC DNA]</scope>
    <source>
        <strain evidence="2 3">Sa2YVA2</strain>
    </source>
</reference>
<evidence type="ECO:0000313" key="2">
    <source>
        <dbReference type="EMBL" id="MBD7985216.1"/>
    </source>
</evidence>
<feature type="compositionally biased region" description="Acidic residues" evidence="1">
    <location>
        <begin position="193"/>
        <end position="203"/>
    </location>
</feature>
<dbReference type="EMBL" id="JACSQN010000009">
    <property type="protein sequence ID" value="MBD7985216.1"/>
    <property type="molecule type" value="Genomic_DNA"/>
</dbReference>
<dbReference type="InterPro" id="IPR010461">
    <property type="entry name" value="ComK"/>
</dbReference>
<evidence type="ECO:0000256" key="1">
    <source>
        <dbReference type="SAM" id="MobiDB-lite"/>
    </source>
</evidence>
<dbReference type="Proteomes" id="UP000626786">
    <property type="component" value="Unassembled WGS sequence"/>
</dbReference>
<sequence length="203" mass="23408">MEMEEQKNIYFISFDTLALHPLTSGNKIFTRVIERDKTFVVSQKPLHIVTRSCNYYGSSLERATLTSHNVLGKMHKVPIMMANAYGVPCIFIPIMSPASNQNAWISYHAVQNFTKDGMDTILTLENGEKLTLNVSIATFYRQYSLARLIEIDFLKKQKRMDRSTYLFPSKKSKEVQESQDINYKKNVDRQEDPENPEEPDAVT</sequence>
<comment type="caution">
    <text evidence="2">The sequence shown here is derived from an EMBL/GenBank/DDBJ whole genome shotgun (WGS) entry which is preliminary data.</text>
</comment>